<reference evidence="2 3" key="1">
    <citation type="submission" date="2020-07" db="EMBL/GenBank/DDBJ databases">
        <title>Sequencing the genomes of 1000 actinobacteria strains.</title>
        <authorList>
            <person name="Klenk H.-P."/>
        </authorList>
    </citation>
    <scope>NUCLEOTIDE SEQUENCE [LARGE SCALE GENOMIC DNA]</scope>
    <source>
        <strain evidence="2 3">DSM 104001</strain>
    </source>
</reference>
<gene>
    <name evidence="2" type="ORF">GGQ55_000242</name>
</gene>
<accession>A0A853C8Q2</accession>
<dbReference type="EMBL" id="JACBZT010000001">
    <property type="protein sequence ID" value="NYJ03964.1"/>
    <property type="molecule type" value="Genomic_DNA"/>
</dbReference>
<dbReference type="Proteomes" id="UP000541969">
    <property type="component" value="Unassembled WGS sequence"/>
</dbReference>
<keyword evidence="1" id="KW-0812">Transmembrane</keyword>
<sequence length="58" mass="5834">MKRLAGLTVMAGGAVAGLGWYLLDDGTPLGPPLAFLGAGLLLAALGAVGMTRDGRRPR</sequence>
<feature type="transmembrane region" description="Helical" evidence="1">
    <location>
        <begin position="32"/>
        <end position="51"/>
    </location>
</feature>
<protein>
    <submittedName>
        <fullName evidence="2">Uncharacterized protein</fullName>
    </submittedName>
</protein>
<comment type="caution">
    <text evidence="2">The sequence shown here is derived from an EMBL/GenBank/DDBJ whole genome shotgun (WGS) entry which is preliminary data.</text>
</comment>
<keyword evidence="3" id="KW-1185">Reference proteome</keyword>
<evidence type="ECO:0000313" key="3">
    <source>
        <dbReference type="Proteomes" id="UP000541969"/>
    </source>
</evidence>
<proteinExistence type="predicted"/>
<organism evidence="2 3">
    <name type="scientific">Petropleomorpha daqingensis</name>
    <dbReference type="NCBI Taxonomy" id="2026353"/>
    <lineage>
        <taxon>Bacteria</taxon>
        <taxon>Bacillati</taxon>
        <taxon>Actinomycetota</taxon>
        <taxon>Actinomycetes</taxon>
        <taxon>Geodermatophilales</taxon>
        <taxon>Geodermatophilaceae</taxon>
        <taxon>Petropleomorpha</taxon>
    </lineage>
</organism>
<name>A0A853C8Q2_9ACTN</name>
<keyword evidence="1" id="KW-0472">Membrane</keyword>
<dbReference type="AlphaFoldDB" id="A0A853C8Q2"/>
<evidence type="ECO:0000256" key="1">
    <source>
        <dbReference type="SAM" id="Phobius"/>
    </source>
</evidence>
<dbReference type="RefSeq" id="WP_179714743.1">
    <property type="nucleotide sequence ID" value="NZ_JACBZT010000001.1"/>
</dbReference>
<keyword evidence="1" id="KW-1133">Transmembrane helix</keyword>
<evidence type="ECO:0000313" key="2">
    <source>
        <dbReference type="EMBL" id="NYJ03964.1"/>
    </source>
</evidence>